<dbReference type="Proteomes" id="UP000194280">
    <property type="component" value="Unassembled WGS sequence"/>
</dbReference>
<keyword evidence="13" id="KW-1185">Reference proteome</keyword>
<evidence type="ECO:0000256" key="8">
    <source>
        <dbReference type="ARBA" id="ARBA00023315"/>
    </source>
</evidence>
<keyword evidence="5 10" id="KW-0472">Membrane</keyword>
<dbReference type="STRING" id="1157616.A0A1Z5SPS7"/>
<feature type="transmembrane region" description="Helical" evidence="10">
    <location>
        <begin position="79"/>
        <end position="97"/>
    </location>
</feature>
<evidence type="ECO:0000313" key="13">
    <source>
        <dbReference type="Proteomes" id="UP000194280"/>
    </source>
</evidence>
<dbReference type="GO" id="GO:0005783">
    <property type="term" value="C:endoplasmic reticulum"/>
    <property type="evidence" value="ECO:0007669"/>
    <property type="project" value="TreeGrafter"/>
</dbReference>
<dbReference type="PROSITE" id="PS50216">
    <property type="entry name" value="DHHC"/>
    <property type="match status" value="1"/>
</dbReference>
<keyword evidence="2 10" id="KW-0808">Transferase</keyword>
<feature type="transmembrane region" description="Helical" evidence="10">
    <location>
        <begin position="201"/>
        <end position="223"/>
    </location>
</feature>
<organism evidence="12 13">
    <name type="scientific">Hortaea werneckii EXF-2000</name>
    <dbReference type="NCBI Taxonomy" id="1157616"/>
    <lineage>
        <taxon>Eukaryota</taxon>
        <taxon>Fungi</taxon>
        <taxon>Dikarya</taxon>
        <taxon>Ascomycota</taxon>
        <taxon>Pezizomycotina</taxon>
        <taxon>Dothideomycetes</taxon>
        <taxon>Dothideomycetidae</taxon>
        <taxon>Mycosphaerellales</taxon>
        <taxon>Teratosphaeriaceae</taxon>
        <taxon>Hortaea</taxon>
    </lineage>
</organism>
<dbReference type="PANTHER" id="PTHR22883">
    <property type="entry name" value="ZINC FINGER DHHC DOMAIN CONTAINING PROTEIN"/>
    <property type="match status" value="1"/>
</dbReference>
<evidence type="ECO:0000256" key="1">
    <source>
        <dbReference type="ARBA" id="ARBA00004141"/>
    </source>
</evidence>
<evidence type="ECO:0000259" key="11">
    <source>
        <dbReference type="Pfam" id="PF01529"/>
    </source>
</evidence>
<evidence type="ECO:0000256" key="7">
    <source>
        <dbReference type="ARBA" id="ARBA00023288"/>
    </source>
</evidence>
<gene>
    <name evidence="12" type="ORF">BTJ68_14832</name>
</gene>
<accession>A0A1Z5SPS7</accession>
<feature type="transmembrane region" description="Helical" evidence="10">
    <location>
        <begin position="6"/>
        <end position="24"/>
    </location>
</feature>
<dbReference type="GO" id="GO:0005794">
    <property type="term" value="C:Golgi apparatus"/>
    <property type="evidence" value="ECO:0007669"/>
    <property type="project" value="TreeGrafter"/>
</dbReference>
<keyword evidence="4 10" id="KW-1133">Transmembrane helix</keyword>
<keyword evidence="6" id="KW-0564">Palmitate</keyword>
<evidence type="ECO:0000256" key="6">
    <source>
        <dbReference type="ARBA" id="ARBA00023139"/>
    </source>
</evidence>
<dbReference type="OrthoDB" id="9909019at2759"/>
<dbReference type="InterPro" id="IPR001594">
    <property type="entry name" value="Palmitoyltrfase_DHHC"/>
</dbReference>
<dbReference type="GO" id="GO:0019706">
    <property type="term" value="F:protein-cysteine S-palmitoyltransferase activity"/>
    <property type="evidence" value="ECO:0007669"/>
    <property type="project" value="UniProtKB-EC"/>
</dbReference>
<dbReference type="InParanoid" id="A0A1Z5SPS7"/>
<comment type="similarity">
    <text evidence="10">Belongs to the DHHC palmitoyltransferase family.</text>
</comment>
<protein>
    <recommendedName>
        <fullName evidence="10">Palmitoyltransferase</fullName>
        <ecNumber evidence="10">2.3.1.225</ecNumber>
    </recommendedName>
</protein>
<evidence type="ECO:0000256" key="5">
    <source>
        <dbReference type="ARBA" id="ARBA00023136"/>
    </source>
</evidence>
<feature type="transmembrane region" description="Helical" evidence="10">
    <location>
        <begin position="259"/>
        <end position="285"/>
    </location>
</feature>
<evidence type="ECO:0000256" key="10">
    <source>
        <dbReference type="RuleBase" id="RU079119"/>
    </source>
</evidence>
<evidence type="ECO:0000256" key="9">
    <source>
        <dbReference type="ARBA" id="ARBA00048048"/>
    </source>
</evidence>
<evidence type="ECO:0000256" key="2">
    <source>
        <dbReference type="ARBA" id="ARBA00022679"/>
    </source>
</evidence>
<dbReference type="GO" id="GO:0006612">
    <property type="term" value="P:protein targeting to membrane"/>
    <property type="evidence" value="ECO:0007669"/>
    <property type="project" value="TreeGrafter"/>
</dbReference>
<comment type="domain">
    <text evidence="10">The DHHC domain is required for palmitoyltransferase activity.</text>
</comment>
<dbReference type="PANTHER" id="PTHR22883:SF480">
    <property type="entry name" value="PALMITOYLTRANSFERASE SWF1"/>
    <property type="match status" value="1"/>
</dbReference>
<comment type="catalytic activity">
    <reaction evidence="9 10">
        <text>L-cysteinyl-[protein] + hexadecanoyl-CoA = S-hexadecanoyl-L-cysteinyl-[protein] + CoA</text>
        <dbReference type="Rhea" id="RHEA:36683"/>
        <dbReference type="Rhea" id="RHEA-COMP:10131"/>
        <dbReference type="Rhea" id="RHEA-COMP:11032"/>
        <dbReference type="ChEBI" id="CHEBI:29950"/>
        <dbReference type="ChEBI" id="CHEBI:57287"/>
        <dbReference type="ChEBI" id="CHEBI:57379"/>
        <dbReference type="ChEBI" id="CHEBI:74151"/>
        <dbReference type="EC" id="2.3.1.225"/>
    </reaction>
</comment>
<reference evidence="12 13" key="1">
    <citation type="submission" date="2017-01" db="EMBL/GenBank/DDBJ databases">
        <title>The recent genome duplication of the halophilic yeast Hortaea werneckii: insights from long-read sequencing.</title>
        <authorList>
            <person name="Sinha S."/>
            <person name="Flibotte S."/>
            <person name="Neira M."/>
            <person name="Lenassi M."/>
            <person name="Gostincar C."/>
            <person name="Stajich J.E."/>
            <person name="Nislow C.E."/>
        </authorList>
    </citation>
    <scope>NUCLEOTIDE SEQUENCE [LARGE SCALE GENOMIC DNA]</scope>
    <source>
        <strain evidence="12 13">EXF-2000</strain>
    </source>
</reference>
<evidence type="ECO:0000256" key="3">
    <source>
        <dbReference type="ARBA" id="ARBA00022692"/>
    </source>
</evidence>
<dbReference type="FunCoup" id="A0A1Z5SPS7">
    <property type="interactions" value="38"/>
</dbReference>
<evidence type="ECO:0000313" key="12">
    <source>
        <dbReference type="EMBL" id="OTA22829.1"/>
    </source>
</evidence>
<dbReference type="GO" id="GO:0016020">
    <property type="term" value="C:membrane"/>
    <property type="evidence" value="ECO:0007669"/>
    <property type="project" value="UniProtKB-SubCell"/>
</dbReference>
<proteinExistence type="inferred from homology"/>
<dbReference type="AlphaFoldDB" id="A0A1Z5SPS7"/>
<dbReference type="InterPro" id="IPR039859">
    <property type="entry name" value="PFA4/ZDH16/20/ERF2-like"/>
</dbReference>
<comment type="subcellular location">
    <subcellularLocation>
        <location evidence="1">Membrane</location>
        <topology evidence="1">Multi-pass membrane protein</topology>
    </subcellularLocation>
</comment>
<evidence type="ECO:0000256" key="4">
    <source>
        <dbReference type="ARBA" id="ARBA00022989"/>
    </source>
</evidence>
<feature type="domain" description="Palmitoyltransferase DHHC" evidence="11">
    <location>
        <begin position="154"/>
        <end position="296"/>
    </location>
</feature>
<dbReference type="VEuPathDB" id="FungiDB:BTJ68_14832"/>
<keyword evidence="7" id="KW-0449">Lipoprotein</keyword>
<name>A0A1Z5SPS7_HORWE</name>
<keyword evidence="8 10" id="KW-0012">Acyltransferase</keyword>
<dbReference type="Pfam" id="PF01529">
    <property type="entry name" value="DHHC"/>
    <property type="match status" value="1"/>
</dbReference>
<keyword evidence="3 10" id="KW-0812">Transmembrane</keyword>
<dbReference type="EMBL" id="MUNK01000340">
    <property type="protein sequence ID" value="OTA22829.1"/>
    <property type="molecule type" value="Genomic_DNA"/>
</dbReference>
<feature type="transmembrane region" description="Helical" evidence="10">
    <location>
        <begin position="103"/>
        <end position="121"/>
    </location>
</feature>
<dbReference type="EC" id="2.3.1.225" evidence="10"/>
<comment type="caution">
    <text evidence="12">The sequence shown here is derived from an EMBL/GenBank/DDBJ whole genome shotgun (WGS) entry which is preliminary data.</text>
</comment>
<sequence length="407" mass="45754">MEPYKKVLVGILLISLVTFIALFGRLPALRRTPIGWLYRVLCLHGPNALKHVDRRATGGRVTSQSKSLFHYLFYQKHPIVLILFIALMTASIGFFISSGLPKLPLSLIIPIPVVIFPPYYFTYRAAINKSHYITDANHSQRHRDYPFDHALFRPNKVCGTCNFRKPARSKHCSLCGYCVAKADHHCPWTNSCLGRDNYRHFLGLLLSLGTLEVYGAYLAFYILRPYLHTTSTASFFSKEYMTELGHRAVIAVNAGGLSIAGVGLLAGSTALLPFALLAYHAYLIWAGMTTNESSKWADWRDDIYSGHVFRSERNTLLSFHGLRQNGGVGSREGGSSPKGLARDLGLIEDELDVRWPISSDQVLVRTSDGHPPKGQEAMWRRVRSLREVDNLYDLGGWQNLMEVLKGR</sequence>